<evidence type="ECO:0000256" key="2">
    <source>
        <dbReference type="ARBA" id="ARBA00022679"/>
    </source>
</evidence>
<evidence type="ECO:0000313" key="4">
    <source>
        <dbReference type="Proteomes" id="UP000823201"/>
    </source>
</evidence>
<dbReference type="NCBIfam" id="TIGR00095">
    <property type="entry name" value="16S rRNA (guanine(966)-N(2))-methyltransferase RsmD"/>
    <property type="match status" value="1"/>
</dbReference>
<keyword evidence="1" id="KW-0489">Methyltransferase</keyword>
<dbReference type="EMBL" id="JAFBEV010000014">
    <property type="protein sequence ID" value="MBM7658305.1"/>
    <property type="molecule type" value="Genomic_DNA"/>
</dbReference>
<proteinExistence type="predicted"/>
<gene>
    <name evidence="3" type="ORF">JOC27_001758</name>
</gene>
<keyword evidence="2" id="KW-0808">Transferase</keyword>
<dbReference type="InterPro" id="IPR029063">
    <property type="entry name" value="SAM-dependent_MTases_sf"/>
</dbReference>
<dbReference type="PANTHER" id="PTHR43542:SF1">
    <property type="entry name" value="METHYLTRANSFERASE"/>
    <property type="match status" value="1"/>
</dbReference>
<dbReference type="PROSITE" id="PS00092">
    <property type="entry name" value="N6_MTASE"/>
    <property type="match status" value="1"/>
</dbReference>
<evidence type="ECO:0000256" key="1">
    <source>
        <dbReference type="ARBA" id="ARBA00022603"/>
    </source>
</evidence>
<comment type="caution">
    <text evidence="3">The sequence shown here is derived from an EMBL/GenBank/DDBJ whole genome shotgun (WGS) entry which is preliminary data.</text>
</comment>
<sequence>MRVIAGENKGRALHTVSSQLTRPTTDKVKETIFNMIGPYFDGGTVLDLYAGSGGLAIEALSRGASEAVLVDKAAAACRMIRENIRNCRYEDRTSLLHMDAKRALETLADASRQFDYLFLDPPYAHQQMTRDISFLIDHHMLQEHAILVAEYEDTIQLPETFAGGLVLWKYRTFQGKTAVSIYRFESQVTEGLQNE</sequence>
<evidence type="ECO:0000313" key="3">
    <source>
        <dbReference type="EMBL" id="MBM7658305.1"/>
    </source>
</evidence>
<name>A0ABS2QA33_9BACL</name>
<dbReference type="InterPro" id="IPR002052">
    <property type="entry name" value="DNA_methylase_N6_adenine_CS"/>
</dbReference>
<dbReference type="Gene3D" id="3.40.50.150">
    <property type="entry name" value="Vaccinia Virus protein VP39"/>
    <property type="match status" value="1"/>
</dbReference>
<organism evidence="3 4">
    <name type="scientific">Sporolactobacillus spathodeae</name>
    <dbReference type="NCBI Taxonomy" id="1465502"/>
    <lineage>
        <taxon>Bacteria</taxon>
        <taxon>Bacillati</taxon>
        <taxon>Bacillota</taxon>
        <taxon>Bacilli</taxon>
        <taxon>Bacillales</taxon>
        <taxon>Sporolactobacillaceae</taxon>
        <taxon>Sporolactobacillus</taxon>
    </lineage>
</organism>
<dbReference type="Proteomes" id="UP000823201">
    <property type="component" value="Unassembled WGS sequence"/>
</dbReference>
<dbReference type="CDD" id="cd02440">
    <property type="entry name" value="AdoMet_MTases"/>
    <property type="match status" value="1"/>
</dbReference>
<protein>
    <submittedName>
        <fullName evidence="3">16S rRNA (Guanine(966)-N(2))-methyltransferase RsmD</fullName>
    </submittedName>
</protein>
<dbReference type="RefSeq" id="WP_205006866.1">
    <property type="nucleotide sequence ID" value="NZ_CBCRXA010000013.1"/>
</dbReference>
<reference evidence="3 4" key="1">
    <citation type="submission" date="2021-01" db="EMBL/GenBank/DDBJ databases">
        <title>Genomic Encyclopedia of Type Strains, Phase IV (KMG-IV): sequencing the most valuable type-strain genomes for metagenomic binning, comparative biology and taxonomic classification.</title>
        <authorList>
            <person name="Goeker M."/>
        </authorList>
    </citation>
    <scope>NUCLEOTIDE SEQUENCE [LARGE SCALE GENOMIC DNA]</scope>
    <source>
        <strain evidence="3 4">DSM 100968</strain>
    </source>
</reference>
<accession>A0ABS2QA33</accession>
<dbReference type="PANTHER" id="PTHR43542">
    <property type="entry name" value="METHYLTRANSFERASE"/>
    <property type="match status" value="1"/>
</dbReference>
<keyword evidence="4" id="KW-1185">Reference proteome</keyword>
<dbReference type="PIRSF" id="PIRSF004553">
    <property type="entry name" value="CHP00095"/>
    <property type="match status" value="1"/>
</dbReference>
<dbReference type="SUPFAM" id="SSF53335">
    <property type="entry name" value="S-adenosyl-L-methionine-dependent methyltransferases"/>
    <property type="match status" value="1"/>
</dbReference>
<dbReference type="InterPro" id="IPR004398">
    <property type="entry name" value="RNA_MeTrfase_RsmD"/>
</dbReference>
<dbReference type="Pfam" id="PF03602">
    <property type="entry name" value="Cons_hypoth95"/>
    <property type="match status" value="1"/>
</dbReference>